<dbReference type="Pfam" id="PF04041">
    <property type="entry name" value="Glyco_hydro_130"/>
    <property type="match status" value="1"/>
</dbReference>
<evidence type="ECO:0000313" key="4">
    <source>
        <dbReference type="EMBL" id="SKC96405.1"/>
    </source>
</evidence>
<keyword evidence="4" id="KW-0378">Hydrolase</keyword>
<dbReference type="EMBL" id="FUZZ01000001">
    <property type="protein sequence ID" value="SKC96405.1"/>
    <property type="molecule type" value="Genomic_DNA"/>
</dbReference>
<evidence type="ECO:0000313" key="5">
    <source>
        <dbReference type="Proteomes" id="UP000190166"/>
    </source>
</evidence>
<keyword evidence="1" id="KW-0328">Glycosyltransferase</keyword>
<dbReference type="InterPro" id="IPR007184">
    <property type="entry name" value="Mannoside_phosphorylase"/>
</dbReference>
<gene>
    <name evidence="4" type="ORF">SAMN05660461_0687</name>
</gene>
<evidence type="ECO:0000256" key="2">
    <source>
        <dbReference type="ARBA" id="ARBA00022679"/>
    </source>
</evidence>
<dbReference type="GO" id="GO:0016787">
    <property type="term" value="F:hydrolase activity"/>
    <property type="evidence" value="ECO:0007669"/>
    <property type="project" value="UniProtKB-KW"/>
</dbReference>
<dbReference type="PANTHER" id="PTHR34106:SF5">
    <property type="entry name" value="GLYCOSIDASE"/>
    <property type="match status" value="1"/>
</dbReference>
<dbReference type="CDD" id="cd18610">
    <property type="entry name" value="GH130_BT3780-like"/>
    <property type="match status" value="1"/>
</dbReference>
<proteinExistence type="inferred from homology"/>
<dbReference type="PIRSF" id="PIRSF016202">
    <property type="entry name" value="PH1107"/>
    <property type="match status" value="1"/>
</dbReference>
<protein>
    <submittedName>
        <fullName evidence="4">Predicted glycosyl hydrolase, GH43/DUF377 family</fullName>
    </submittedName>
</protein>
<dbReference type="GO" id="GO:0016757">
    <property type="term" value="F:glycosyltransferase activity"/>
    <property type="evidence" value="ECO:0007669"/>
    <property type="project" value="UniProtKB-KW"/>
</dbReference>
<keyword evidence="2" id="KW-0808">Transferase</keyword>
<dbReference type="RefSeq" id="WP_079468006.1">
    <property type="nucleotide sequence ID" value="NZ_FUZZ01000001.1"/>
</dbReference>
<dbReference type="STRING" id="393003.SAMN05660461_0687"/>
<organism evidence="4 5">
    <name type="scientific">Chitinophaga ginsengisegetis</name>
    <dbReference type="NCBI Taxonomy" id="393003"/>
    <lineage>
        <taxon>Bacteria</taxon>
        <taxon>Pseudomonadati</taxon>
        <taxon>Bacteroidota</taxon>
        <taxon>Chitinophagia</taxon>
        <taxon>Chitinophagales</taxon>
        <taxon>Chitinophagaceae</taxon>
        <taxon>Chitinophaga</taxon>
    </lineage>
</organism>
<dbReference type="InterPro" id="IPR023296">
    <property type="entry name" value="Glyco_hydro_beta-prop_sf"/>
</dbReference>
<evidence type="ECO:0000256" key="3">
    <source>
        <dbReference type="ARBA" id="ARBA00024356"/>
    </source>
</evidence>
<dbReference type="Proteomes" id="UP000190166">
    <property type="component" value="Unassembled WGS sequence"/>
</dbReference>
<reference evidence="4 5" key="1">
    <citation type="submission" date="2017-02" db="EMBL/GenBank/DDBJ databases">
        <authorList>
            <person name="Peterson S.W."/>
        </authorList>
    </citation>
    <scope>NUCLEOTIDE SEQUENCE [LARGE SCALE GENOMIC DNA]</scope>
    <source>
        <strain evidence="4 5">DSM 18108</strain>
    </source>
</reference>
<accession>A0A1T5N7H5</accession>
<dbReference type="Gene3D" id="2.115.10.20">
    <property type="entry name" value="Glycosyl hydrolase domain, family 43"/>
    <property type="match status" value="1"/>
</dbReference>
<evidence type="ECO:0000256" key="1">
    <source>
        <dbReference type="ARBA" id="ARBA00022676"/>
    </source>
</evidence>
<name>A0A1T5N7H5_9BACT</name>
<sequence>MNSKILFLLAATIALTQHPLKAQTNRLPDWALGGFVRPAGVNPVIRTDSTAHFYDSLLQREVDWESNDTFNPAAIVKAGKIVVLYRAEDKSGIQIGMRTSRIGYAESKNGTSFKRKRIPVLYPRKDDQQTYEWPGGCEDPRVAVTVDGTYVIFYTQWNRQVPRLGVATSKDLVNWTKHGPIFRKAGDRFVDQPHKSASIVTALKGKKQVIAKVNGKYWMYWGEHGVFAATSDNLVDWQPVTDSSGALKALIRPRKGYFDSGLTECGPPAIITDKGILLLYNGKNQPGDKGDQRFTANTYSAGQVLFDKQNPEKAIARLDVPFLRPMEAFEKSGQYAAGTVFIEGLVYFKKKWILYYGCADSRVGMAVFDPKHPAPGDPLP</sequence>
<comment type="similarity">
    <text evidence="3">Belongs to the glycosyl hydrolase 130 family.</text>
</comment>
<keyword evidence="5" id="KW-1185">Reference proteome</keyword>
<dbReference type="PANTHER" id="PTHR34106">
    <property type="entry name" value="GLYCOSIDASE"/>
    <property type="match status" value="1"/>
</dbReference>
<dbReference type="SUPFAM" id="SSF75005">
    <property type="entry name" value="Arabinanase/levansucrase/invertase"/>
    <property type="match status" value="1"/>
</dbReference>
<dbReference type="AlphaFoldDB" id="A0A1T5N7H5"/>